<keyword evidence="2" id="KW-0812">Transmembrane</keyword>
<feature type="compositionally biased region" description="Polar residues" evidence="1">
    <location>
        <begin position="478"/>
        <end position="499"/>
    </location>
</feature>
<feature type="compositionally biased region" description="Polar residues" evidence="1">
    <location>
        <begin position="882"/>
        <end position="894"/>
    </location>
</feature>
<evidence type="ECO:0000256" key="1">
    <source>
        <dbReference type="SAM" id="MobiDB-lite"/>
    </source>
</evidence>
<dbReference type="AlphaFoldDB" id="A0A9P0H2E4"/>
<reference evidence="3" key="1">
    <citation type="submission" date="2022-01" db="EMBL/GenBank/DDBJ databases">
        <authorList>
            <person name="King R."/>
        </authorList>
    </citation>
    <scope>NUCLEOTIDE SEQUENCE</scope>
</reference>
<protein>
    <submittedName>
        <fullName evidence="3">Uncharacterized protein</fullName>
    </submittedName>
</protein>
<sequence length="920" mass="106720">MPESQTKILQRLKSFALDHCPVMACNIPKASLEFRTLLIQPKAATVAGIEEPDQLQRALQKRPPVPVLVTLLWLTMLAACLLLACLPAISSIEYYQQEFSPRMYYYARKIQPAYHERMQYPVKPPFRRPYMVYVPKPYVVEVPKHVPYVKLPVQQQYHFEKQLSHPYRIEKPLYLHQLPTSLETKIPIDFKTSEESPVTVSVEKQVILPVNLGDGTETESKQPSSYMSLPHEVTSHLKLAMNKEQSPLSEFEKESLLKQLNANNFIQETLKNQFAFEDVHKPSSLVTESPNSWSSESKTVLKPIVIPEESQKWTSFNGSEWVPRFRITDIKTISDDKLLKAEKDNFETGEVKFPIQNLKNTQDIAKYFLLKNNNFVPSPALEDETTFKQIPFEQSFLNEHPLKQSFKVPSSKTYQFYNIDSGHVIKPEALTSSIGITEVETQQKDGKELSHQWLDSKGYPKDFYKTITDHSESDMKWVSSQQSNTPYTSQNEPTKKWVTNSEQYVVQTEPVEDISKHQGKQESQKEVSHQWSIQNHHHFHDQDEPGKKWTNGHGQYIIQNESDNFQVQKKDQSAPTINWVKSGDKYIIKKNPDQQWLKTEDTQYMSYNQAPSFSIQEEQGSKVTEDQFKNQKPYSSQNFLLSPQYVTDDSKDTLQPQKYGQQDEKYFHSSEQLEGSFKPLIPSHSQISYKYRIPHSENHQRTSHYPHLQQYNERKPTNQQEQGTSHYNDLLKSQISAEKSSPQTQGDQPSANVRQVYHRQPNAMVQTENLQPISNTNYQQYIPNHQYYQKSKAAQLKTQDAHQIQESFIQPYPQYTSTPQRHGDHWQQNSHNVYQKNTGGGHQEEISSMENYEDKSKFRQEESGAFGQKRRHRQPIRGESGVSDQITRFNRVSITNTTEDPTTTIAPSSTTSQIRAEVMW</sequence>
<dbReference type="OrthoDB" id="10393242at2759"/>
<keyword evidence="2" id="KW-1133">Transmembrane helix</keyword>
<proteinExistence type="predicted"/>
<evidence type="ECO:0000313" key="3">
    <source>
        <dbReference type="EMBL" id="CAH1390945.1"/>
    </source>
</evidence>
<keyword evidence="4" id="KW-1185">Reference proteome</keyword>
<evidence type="ECO:0000313" key="4">
    <source>
        <dbReference type="Proteomes" id="UP001152798"/>
    </source>
</evidence>
<feature type="compositionally biased region" description="Low complexity" evidence="1">
    <location>
        <begin position="895"/>
        <end position="912"/>
    </location>
</feature>
<name>A0A9P0H2E4_NEZVI</name>
<accession>A0A9P0H2E4</accession>
<feature type="region of interest" description="Disordered" evidence="1">
    <location>
        <begin position="854"/>
        <end position="920"/>
    </location>
</feature>
<gene>
    <name evidence="3" type="ORF">NEZAVI_LOCUS2052</name>
</gene>
<dbReference type="Proteomes" id="UP001152798">
    <property type="component" value="Chromosome 1"/>
</dbReference>
<dbReference type="EMBL" id="OV725077">
    <property type="protein sequence ID" value="CAH1390945.1"/>
    <property type="molecule type" value="Genomic_DNA"/>
</dbReference>
<keyword evidence="2" id="KW-0472">Membrane</keyword>
<feature type="region of interest" description="Disordered" evidence="1">
    <location>
        <begin position="475"/>
        <end position="499"/>
    </location>
</feature>
<evidence type="ECO:0000256" key="2">
    <source>
        <dbReference type="SAM" id="Phobius"/>
    </source>
</evidence>
<organism evidence="3 4">
    <name type="scientific">Nezara viridula</name>
    <name type="common">Southern green stink bug</name>
    <name type="synonym">Cimex viridulus</name>
    <dbReference type="NCBI Taxonomy" id="85310"/>
    <lineage>
        <taxon>Eukaryota</taxon>
        <taxon>Metazoa</taxon>
        <taxon>Ecdysozoa</taxon>
        <taxon>Arthropoda</taxon>
        <taxon>Hexapoda</taxon>
        <taxon>Insecta</taxon>
        <taxon>Pterygota</taxon>
        <taxon>Neoptera</taxon>
        <taxon>Paraneoptera</taxon>
        <taxon>Hemiptera</taxon>
        <taxon>Heteroptera</taxon>
        <taxon>Panheteroptera</taxon>
        <taxon>Pentatomomorpha</taxon>
        <taxon>Pentatomoidea</taxon>
        <taxon>Pentatomidae</taxon>
        <taxon>Pentatominae</taxon>
        <taxon>Nezara</taxon>
    </lineage>
</organism>
<feature type="transmembrane region" description="Helical" evidence="2">
    <location>
        <begin position="65"/>
        <end position="89"/>
    </location>
</feature>